<dbReference type="Proteomes" id="UP000177328">
    <property type="component" value="Unassembled WGS sequence"/>
</dbReference>
<reference evidence="1 2" key="1">
    <citation type="journal article" date="2016" name="Nat. Commun.">
        <title>Thousands of microbial genomes shed light on interconnected biogeochemical processes in an aquifer system.</title>
        <authorList>
            <person name="Anantharaman K."/>
            <person name="Brown C.T."/>
            <person name="Hug L.A."/>
            <person name="Sharon I."/>
            <person name="Castelle C.J."/>
            <person name="Probst A.J."/>
            <person name="Thomas B.C."/>
            <person name="Singh A."/>
            <person name="Wilkins M.J."/>
            <person name="Karaoz U."/>
            <person name="Brodie E.L."/>
            <person name="Williams K.H."/>
            <person name="Hubbard S.S."/>
            <person name="Banfield J.F."/>
        </authorList>
    </citation>
    <scope>NUCLEOTIDE SEQUENCE [LARGE SCALE GENOMIC DNA]</scope>
</reference>
<gene>
    <name evidence="1" type="ORF">A3D25_03485</name>
</gene>
<dbReference type="EMBL" id="MFDD01000015">
    <property type="protein sequence ID" value="OGE39764.1"/>
    <property type="molecule type" value="Genomic_DNA"/>
</dbReference>
<sequence length="64" mass="7408">MLIKPHQLRSFSVELPLKSKRIITGGTTLTGPEIHQIDEWRDFLMLKVNRKTTTTTTPFRGRTL</sequence>
<protein>
    <submittedName>
        <fullName evidence="1">Uncharacterized protein</fullName>
    </submittedName>
</protein>
<proteinExistence type="predicted"/>
<name>A0A1F5KFZ2_9BACT</name>
<dbReference type="AlphaFoldDB" id="A0A1F5KFZ2"/>
<evidence type="ECO:0000313" key="2">
    <source>
        <dbReference type="Proteomes" id="UP000177328"/>
    </source>
</evidence>
<comment type="caution">
    <text evidence="1">The sequence shown here is derived from an EMBL/GenBank/DDBJ whole genome shotgun (WGS) entry which is preliminary data.</text>
</comment>
<organism evidence="1 2">
    <name type="scientific">Candidatus Daviesbacteria bacterium RIFCSPHIGHO2_02_FULL_43_12</name>
    <dbReference type="NCBI Taxonomy" id="1797776"/>
    <lineage>
        <taxon>Bacteria</taxon>
        <taxon>Candidatus Daviesiibacteriota</taxon>
    </lineage>
</organism>
<evidence type="ECO:0000313" key="1">
    <source>
        <dbReference type="EMBL" id="OGE39764.1"/>
    </source>
</evidence>
<accession>A0A1F5KFZ2</accession>